<accession>A0A6G1L3M3</accession>
<dbReference type="Proteomes" id="UP000799436">
    <property type="component" value="Unassembled WGS sequence"/>
</dbReference>
<organism evidence="1 2">
    <name type="scientific">Teratosphaeria nubilosa</name>
    <dbReference type="NCBI Taxonomy" id="161662"/>
    <lineage>
        <taxon>Eukaryota</taxon>
        <taxon>Fungi</taxon>
        <taxon>Dikarya</taxon>
        <taxon>Ascomycota</taxon>
        <taxon>Pezizomycotina</taxon>
        <taxon>Dothideomycetes</taxon>
        <taxon>Dothideomycetidae</taxon>
        <taxon>Mycosphaerellales</taxon>
        <taxon>Teratosphaeriaceae</taxon>
        <taxon>Teratosphaeria</taxon>
    </lineage>
</organism>
<feature type="non-terminal residue" evidence="1">
    <location>
        <position position="104"/>
    </location>
</feature>
<gene>
    <name evidence="1" type="ORF">EJ03DRAFT_250065</name>
</gene>
<reference evidence="1" key="1">
    <citation type="journal article" date="2020" name="Stud. Mycol.">
        <title>101 Dothideomycetes genomes: a test case for predicting lifestyles and emergence of pathogens.</title>
        <authorList>
            <person name="Haridas S."/>
            <person name="Albert R."/>
            <person name="Binder M."/>
            <person name="Bloem J."/>
            <person name="Labutti K."/>
            <person name="Salamov A."/>
            <person name="Andreopoulos B."/>
            <person name="Baker S."/>
            <person name="Barry K."/>
            <person name="Bills G."/>
            <person name="Bluhm B."/>
            <person name="Cannon C."/>
            <person name="Castanera R."/>
            <person name="Culley D."/>
            <person name="Daum C."/>
            <person name="Ezra D."/>
            <person name="Gonzalez J."/>
            <person name="Henrissat B."/>
            <person name="Kuo A."/>
            <person name="Liang C."/>
            <person name="Lipzen A."/>
            <person name="Lutzoni F."/>
            <person name="Magnuson J."/>
            <person name="Mondo S."/>
            <person name="Nolan M."/>
            <person name="Ohm R."/>
            <person name="Pangilinan J."/>
            <person name="Park H.-J."/>
            <person name="Ramirez L."/>
            <person name="Alfaro M."/>
            <person name="Sun H."/>
            <person name="Tritt A."/>
            <person name="Yoshinaga Y."/>
            <person name="Zwiers L.-H."/>
            <person name="Turgeon B."/>
            <person name="Goodwin S."/>
            <person name="Spatafora J."/>
            <person name="Crous P."/>
            <person name="Grigoriev I."/>
        </authorList>
    </citation>
    <scope>NUCLEOTIDE SEQUENCE</scope>
    <source>
        <strain evidence="1">CBS 116005</strain>
    </source>
</reference>
<dbReference type="OrthoDB" id="5272500at2759"/>
<feature type="non-terminal residue" evidence="1">
    <location>
        <position position="1"/>
    </location>
</feature>
<sequence>DGEAFLLSMDDVQMLQRSDGFSVLREHLSEHYTYCLCDQHQTGDLARWLLVRDILHALLVPIVELFEKACSVASYATHAQRLEDLEYAFTGQARDSFVFLQCFL</sequence>
<evidence type="ECO:0000313" key="2">
    <source>
        <dbReference type="Proteomes" id="UP000799436"/>
    </source>
</evidence>
<dbReference type="AlphaFoldDB" id="A0A6G1L3M3"/>
<proteinExistence type="predicted"/>
<evidence type="ECO:0008006" key="3">
    <source>
        <dbReference type="Google" id="ProtNLM"/>
    </source>
</evidence>
<name>A0A6G1L3M3_9PEZI</name>
<evidence type="ECO:0000313" key="1">
    <source>
        <dbReference type="EMBL" id="KAF2766834.1"/>
    </source>
</evidence>
<keyword evidence="2" id="KW-1185">Reference proteome</keyword>
<protein>
    <recommendedName>
        <fullName evidence="3">Spindle pole body component</fullName>
    </recommendedName>
</protein>
<dbReference type="EMBL" id="ML995865">
    <property type="protein sequence ID" value="KAF2766834.1"/>
    <property type="molecule type" value="Genomic_DNA"/>
</dbReference>